<organism evidence="2 3">
    <name type="scientific">Urochloa decumbens</name>
    <dbReference type="NCBI Taxonomy" id="240449"/>
    <lineage>
        <taxon>Eukaryota</taxon>
        <taxon>Viridiplantae</taxon>
        <taxon>Streptophyta</taxon>
        <taxon>Embryophyta</taxon>
        <taxon>Tracheophyta</taxon>
        <taxon>Spermatophyta</taxon>
        <taxon>Magnoliopsida</taxon>
        <taxon>Liliopsida</taxon>
        <taxon>Poales</taxon>
        <taxon>Poaceae</taxon>
        <taxon>PACMAD clade</taxon>
        <taxon>Panicoideae</taxon>
        <taxon>Panicodae</taxon>
        <taxon>Paniceae</taxon>
        <taxon>Melinidinae</taxon>
        <taxon>Urochloa</taxon>
    </lineage>
</organism>
<dbReference type="Pfam" id="PF05097">
    <property type="entry name" value="DUF688"/>
    <property type="match status" value="1"/>
</dbReference>
<evidence type="ECO:0000256" key="1">
    <source>
        <dbReference type="SAM" id="MobiDB-lite"/>
    </source>
</evidence>
<accession>A0ABC8VPE6</accession>
<evidence type="ECO:0000313" key="2">
    <source>
        <dbReference type="EMBL" id="CAL4894331.1"/>
    </source>
</evidence>
<feature type="compositionally biased region" description="Basic residues" evidence="1">
    <location>
        <begin position="65"/>
        <end position="74"/>
    </location>
</feature>
<dbReference type="InterPro" id="IPR007789">
    <property type="entry name" value="DUF688"/>
</dbReference>
<name>A0ABC8VPE6_9POAL</name>
<feature type="region of interest" description="Disordered" evidence="1">
    <location>
        <begin position="55"/>
        <end position="92"/>
    </location>
</feature>
<dbReference type="PANTHER" id="PTHR33671">
    <property type="entry name" value="N-METHYLTRANSFERASE, PUTATIVE (DUF688)-RELATED"/>
    <property type="match status" value="1"/>
</dbReference>
<sequence length="549" mass="57507">MGMADANKRIDLAAPLLSVRRNGDDGTEPTAMPMGLPPAHKADATWGMTDANTGAVPFGWERRPGHPKSVRTRRPPLPPASTAIADEPSRVAQKPAAAAAIVASERAGEEERFSDALSRDDVSCVTANCSAAGLSDAATSAAAGVGMRALPGARGGGGAMLDRFLPAAHAVAAGSPQNTFRKAGSARDAARSPAAALPRARAGGGDSRPSPAQRRRPPLPVQHVAAYRLPLPLPLEDKNEDGDGAGGGDDAESDTHSTAGFASRRCGWLPSRCVKSARLLSGSGARRGAGRPFLSCGGGSRRAMVPLLRRSRNGLQKPQHTGDDPVTQSWEEVYIKSLLRSGGDARGGGVMGPAAAVASELDRTVRELYKNRGGQTVRPKASHLGLLLVLDRSKEDCGRGYHGSSARKLPRTGAAALLLPPTTTKSSPDTGNKLWRGVAAAADDDAGGNKYGWPLLLEDAEAVAAREKALSLSPQPLFPLPLPASPTESWLSRALPSVSTRPPAAETSFLGLHVQPKKHAPLPPWCAIDSGRDVDYDRQRQRRVHDLQK</sequence>
<proteinExistence type="predicted"/>
<evidence type="ECO:0000313" key="3">
    <source>
        <dbReference type="Proteomes" id="UP001497457"/>
    </source>
</evidence>
<keyword evidence="3" id="KW-1185">Reference proteome</keyword>
<gene>
    <name evidence="2" type="ORF">URODEC1_LOCUS5339</name>
</gene>
<dbReference type="Proteomes" id="UP001497457">
    <property type="component" value="Chromosome 10rd"/>
</dbReference>
<dbReference type="EMBL" id="OZ075120">
    <property type="protein sequence ID" value="CAL4894331.1"/>
    <property type="molecule type" value="Genomic_DNA"/>
</dbReference>
<reference evidence="2" key="1">
    <citation type="submission" date="2024-10" db="EMBL/GenBank/DDBJ databases">
        <authorList>
            <person name="Ryan C."/>
        </authorList>
    </citation>
    <scope>NUCLEOTIDE SEQUENCE [LARGE SCALE GENOMIC DNA]</scope>
</reference>
<feature type="compositionally biased region" description="Low complexity" evidence="1">
    <location>
        <begin position="191"/>
        <end position="201"/>
    </location>
</feature>
<feature type="region of interest" description="Disordered" evidence="1">
    <location>
        <begin position="175"/>
        <end position="258"/>
    </location>
</feature>
<protein>
    <submittedName>
        <fullName evidence="2">Uncharacterized protein</fullName>
    </submittedName>
</protein>
<dbReference type="AlphaFoldDB" id="A0ABC8VPE6"/>
<dbReference type="PANTHER" id="PTHR33671:SF8">
    <property type="entry name" value="OS05G0514400 PROTEIN"/>
    <property type="match status" value="1"/>
</dbReference>